<dbReference type="OrthoDB" id="9761705at2"/>
<feature type="domain" description="DNA binding HTH" evidence="2">
    <location>
        <begin position="348"/>
        <end position="386"/>
    </location>
</feature>
<reference evidence="3 4" key="1">
    <citation type="submission" date="2019-02" db="EMBL/GenBank/DDBJ databases">
        <title>Genomic Encyclopedia of Type Strains, Phase IV (KMG-IV): sequencing the most valuable type-strain genomes for metagenomic binning, comparative biology and taxonomic classification.</title>
        <authorList>
            <person name="Goeker M."/>
        </authorList>
    </citation>
    <scope>NUCLEOTIDE SEQUENCE [LARGE SCALE GENOMIC DNA]</scope>
    <source>
        <strain evidence="3 4">DSM 10617</strain>
    </source>
</reference>
<dbReference type="EMBL" id="SGWV01000008">
    <property type="protein sequence ID" value="RZS56943.1"/>
    <property type="molecule type" value="Genomic_DNA"/>
</dbReference>
<comment type="caution">
    <text evidence="3">The sequence shown here is derived from an EMBL/GenBank/DDBJ whole genome shotgun (WGS) entry which is preliminary data.</text>
</comment>
<evidence type="ECO:0000313" key="3">
    <source>
        <dbReference type="EMBL" id="RZS56943.1"/>
    </source>
</evidence>
<dbReference type="InterPro" id="IPR029016">
    <property type="entry name" value="GAF-like_dom_sf"/>
</dbReference>
<dbReference type="Pfam" id="PF01590">
    <property type="entry name" value="GAF"/>
    <property type="match status" value="1"/>
</dbReference>
<dbReference type="SUPFAM" id="SSF46689">
    <property type="entry name" value="Homeodomain-like"/>
    <property type="match status" value="1"/>
</dbReference>
<dbReference type="AlphaFoldDB" id="A0A4Q7LRH1"/>
<name>A0A4Q7LRH1_9BURK</name>
<feature type="domain" description="GAF" evidence="1">
    <location>
        <begin position="82"/>
        <end position="215"/>
    </location>
</feature>
<evidence type="ECO:0000259" key="1">
    <source>
        <dbReference type="Pfam" id="PF01590"/>
    </source>
</evidence>
<evidence type="ECO:0000259" key="2">
    <source>
        <dbReference type="Pfam" id="PF02954"/>
    </source>
</evidence>
<dbReference type="Pfam" id="PF02954">
    <property type="entry name" value="HTH_8"/>
    <property type="match status" value="1"/>
</dbReference>
<evidence type="ECO:0000313" key="4">
    <source>
        <dbReference type="Proteomes" id="UP000293433"/>
    </source>
</evidence>
<accession>A0A4Q7LRH1</accession>
<proteinExistence type="predicted"/>
<sequence>MTPGANLPANPFYASAEQRIALARQRFFEDGVRPSGMVSEAVIQSWARCLRAEPDHRRAAVFEPVTPSRVHSTLRQNQQLLAAAAEEMERLKLTLAGTSSTAMLTDAQGVIVGSTFTQARSHERLMPITTRVGVNLSEEAVGTTAPGLTARTAQASVVSGAEHYFGNAQLMHCAAAPIHDIRGRLAGVLDLSSEGVPFAFDAATVVGHYAAEIENRLLCAQSTEHLVVRMQIVPSLLDTPMAGLAGITGDGRIDWLNGAAARLLGMAGGTARPAAAQVEDHVGVPLDTLIAWSSGPAPQPLALPNGLMLWVRCDWHSRDGHRPLHAVAAPAISATPPVPAPAEAPAPLRETEHQTIVRAVAECAGNVSQAARLLGISRGRVYRHLQADAAAAHRPDQPPETA</sequence>
<dbReference type="Proteomes" id="UP000293433">
    <property type="component" value="Unassembled WGS sequence"/>
</dbReference>
<dbReference type="InterPro" id="IPR009057">
    <property type="entry name" value="Homeodomain-like_sf"/>
</dbReference>
<keyword evidence="4" id="KW-1185">Reference proteome</keyword>
<gene>
    <name evidence="3" type="ORF">EV685_1499</name>
</gene>
<protein>
    <submittedName>
        <fullName evidence="3">Regulatory Fis family protein</fullName>
    </submittedName>
</protein>
<dbReference type="RefSeq" id="WP_130481359.1">
    <property type="nucleotide sequence ID" value="NZ_SGWV01000008.1"/>
</dbReference>
<dbReference type="Gene3D" id="1.10.10.60">
    <property type="entry name" value="Homeodomain-like"/>
    <property type="match status" value="1"/>
</dbReference>
<dbReference type="GO" id="GO:0043565">
    <property type="term" value="F:sequence-specific DNA binding"/>
    <property type="evidence" value="ECO:0007669"/>
    <property type="project" value="InterPro"/>
</dbReference>
<dbReference type="InterPro" id="IPR002197">
    <property type="entry name" value="HTH_Fis"/>
</dbReference>
<dbReference type="InterPro" id="IPR003018">
    <property type="entry name" value="GAF"/>
</dbReference>
<dbReference type="Gene3D" id="3.30.450.40">
    <property type="match status" value="1"/>
</dbReference>
<organism evidence="3 4">
    <name type="scientific">Sphaerotilus mobilis</name>
    <dbReference type="NCBI Taxonomy" id="47994"/>
    <lineage>
        <taxon>Bacteria</taxon>
        <taxon>Pseudomonadati</taxon>
        <taxon>Pseudomonadota</taxon>
        <taxon>Betaproteobacteria</taxon>
        <taxon>Burkholderiales</taxon>
        <taxon>Sphaerotilaceae</taxon>
        <taxon>Sphaerotilus</taxon>
    </lineage>
</organism>